<name>A0A1C7M1F6_GRIFR</name>
<evidence type="ECO:0000256" key="1">
    <source>
        <dbReference type="ARBA" id="ARBA00022884"/>
    </source>
</evidence>
<dbReference type="Proteomes" id="UP000092993">
    <property type="component" value="Unassembled WGS sequence"/>
</dbReference>
<protein>
    <recommendedName>
        <fullName evidence="5">RRM domain-containing protein</fullName>
    </recommendedName>
</protein>
<gene>
    <name evidence="3" type="ORF">A0H81_09776</name>
</gene>
<keyword evidence="4" id="KW-1185">Reference proteome</keyword>
<dbReference type="GO" id="GO:0003723">
    <property type="term" value="F:RNA binding"/>
    <property type="evidence" value="ECO:0007669"/>
    <property type="project" value="UniProtKB-KW"/>
</dbReference>
<dbReference type="PANTHER" id="PTHR10501">
    <property type="entry name" value="U1 SMALL NUCLEAR RIBONUCLEOPROTEIN A/U2 SMALL NUCLEAR RIBONUCLEOPROTEIN B"/>
    <property type="match status" value="1"/>
</dbReference>
<reference evidence="3 4" key="1">
    <citation type="submission" date="2016-03" db="EMBL/GenBank/DDBJ databases">
        <title>Whole genome sequencing of Grifola frondosa 9006-11.</title>
        <authorList>
            <person name="Min B."/>
            <person name="Park H."/>
            <person name="Kim J.-G."/>
            <person name="Cho H."/>
            <person name="Oh Y.-L."/>
            <person name="Kong W.-S."/>
            <person name="Choi I.-G."/>
        </authorList>
    </citation>
    <scope>NUCLEOTIDE SEQUENCE [LARGE SCALE GENOMIC DNA]</scope>
    <source>
        <strain evidence="3 4">9006-11</strain>
    </source>
</reference>
<sequence>MARGLGRALADRENSQQQPEEISTIFVVGFPDDMQEREFQNMFTFSAGFEAAREDSEQGVHIIRRSRAPAGPNTRPSGLSMQYPGASDPYNLVTMNQGGVLIDGGRDGSMTSWPAAMPMQPTDDGHFIQNNMPMQPPRKQIIGFAKFRTRQEALDARDVLQGRRVDIERGSV</sequence>
<dbReference type="EMBL" id="LUGG01000014">
    <property type="protein sequence ID" value="OBZ70236.1"/>
    <property type="molecule type" value="Genomic_DNA"/>
</dbReference>
<dbReference type="InterPro" id="IPR012677">
    <property type="entry name" value="Nucleotide-bd_a/b_plait_sf"/>
</dbReference>
<evidence type="ECO:0000256" key="2">
    <source>
        <dbReference type="SAM" id="MobiDB-lite"/>
    </source>
</evidence>
<evidence type="ECO:0008006" key="5">
    <source>
        <dbReference type="Google" id="ProtNLM"/>
    </source>
</evidence>
<comment type="caution">
    <text evidence="3">The sequence shown here is derived from an EMBL/GenBank/DDBJ whole genome shotgun (WGS) entry which is preliminary data.</text>
</comment>
<feature type="region of interest" description="Disordered" evidence="2">
    <location>
        <begin position="1"/>
        <end position="20"/>
    </location>
</feature>
<keyword evidence="1" id="KW-0694">RNA-binding</keyword>
<dbReference type="STRING" id="5627.A0A1C7M1F6"/>
<organism evidence="3 4">
    <name type="scientific">Grifola frondosa</name>
    <name type="common">Maitake</name>
    <name type="synonym">Polyporus frondosus</name>
    <dbReference type="NCBI Taxonomy" id="5627"/>
    <lineage>
        <taxon>Eukaryota</taxon>
        <taxon>Fungi</taxon>
        <taxon>Dikarya</taxon>
        <taxon>Basidiomycota</taxon>
        <taxon>Agaricomycotina</taxon>
        <taxon>Agaricomycetes</taxon>
        <taxon>Polyporales</taxon>
        <taxon>Grifolaceae</taxon>
        <taxon>Grifola</taxon>
    </lineage>
</organism>
<dbReference type="OrthoDB" id="431169at2759"/>
<accession>A0A1C7M1F6</accession>
<evidence type="ECO:0000313" key="3">
    <source>
        <dbReference type="EMBL" id="OBZ70236.1"/>
    </source>
</evidence>
<dbReference type="Gene3D" id="3.30.70.330">
    <property type="match status" value="1"/>
</dbReference>
<proteinExistence type="predicted"/>
<dbReference type="AlphaFoldDB" id="A0A1C7M1F6"/>
<evidence type="ECO:0000313" key="4">
    <source>
        <dbReference type="Proteomes" id="UP000092993"/>
    </source>
</evidence>